<evidence type="ECO:0000313" key="1">
    <source>
        <dbReference type="EMBL" id="QJA58489.1"/>
    </source>
</evidence>
<accession>A0A6M3ILU7</accession>
<organism evidence="1">
    <name type="scientific">viral metagenome</name>
    <dbReference type="NCBI Taxonomy" id="1070528"/>
    <lineage>
        <taxon>unclassified sequences</taxon>
        <taxon>metagenomes</taxon>
        <taxon>organismal metagenomes</taxon>
    </lineage>
</organism>
<proteinExistence type="predicted"/>
<name>A0A6M3ILU7_9ZZZZ</name>
<sequence>MILDLRSRPVDYSVWDNIRKKQNLEWKDITEIWLVYWQKKKYYNKLLGRTGQPPEELTYRGIKLKIVDALKYDD</sequence>
<dbReference type="AlphaFoldDB" id="A0A6M3ILU7"/>
<reference evidence="1" key="1">
    <citation type="submission" date="2020-03" db="EMBL/GenBank/DDBJ databases">
        <title>The deep terrestrial virosphere.</title>
        <authorList>
            <person name="Holmfeldt K."/>
            <person name="Nilsson E."/>
            <person name="Simone D."/>
            <person name="Lopez-Fernandez M."/>
            <person name="Wu X."/>
            <person name="de Brujin I."/>
            <person name="Lundin D."/>
            <person name="Andersson A."/>
            <person name="Bertilsson S."/>
            <person name="Dopson M."/>
        </authorList>
    </citation>
    <scope>NUCLEOTIDE SEQUENCE</scope>
    <source>
        <strain evidence="1">MM415B01444</strain>
    </source>
</reference>
<gene>
    <name evidence="1" type="ORF">MM415B01444_0011</name>
</gene>
<dbReference type="EMBL" id="MT141326">
    <property type="protein sequence ID" value="QJA58489.1"/>
    <property type="molecule type" value="Genomic_DNA"/>
</dbReference>
<protein>
    <submittedName>
        <fullName evidence="1">Uncharacterized protein</fullName>
    </submittedName>
</protein>